<gene>
    <name evidence="5" type="primary">xerC_5</name>
    <name evidence="5" type="ORF">IHBHHGIJ_02983</name>
    <name evidence="4" type="ORF">KFEGEMFD_02356</name>
</gene>
<feature type="domain" description="Tyr recombinase" evidence="3">
    <location>
        <begin position="486"/>
        <end position="689"/>
    </location>
</feature>
<reference evidence="6 7" key="1">
    <citation type="submission" date="2019-11" db="EMBL/GenBank/DDBJ databases">
        <authorList>
            <person name="Holert J."/>
        </authorList>
    </citation>
    <scope>NUCLEOTIDE SEQUENCE [LARGE SCALE GENOMIC DNA]</scope>
    <source>
        <strain evidence="4">BC3_2A</strain>
        <strain evidence="5">SB11_1A</strain>
    </source>
</reference>
<dbReference type="GO" id="GO:0003677">
    <property type="term" value="F:DNA binding"/>
    <property type="evidence" value="ECO:0007669"/>
    <property type="project" value="InterPro"/>
</dbReference>
<dbReference type="InterPro" id="IPR011010">
    <property type="entry name" value="DNA_brk_join_enz"/>
</dbReference>
<accession>A0A5S9PQD1</accession>
<evidence type="ECO:0000256" key="1">
    <source>
        <dbReference type="ARBA" id="ARBA00023172"/>
    </source>
</evidence>
<dbReference type="Proteomes" id="UP000439591">
    <property type="component" value="Unassembled WGS sequence"/>
</dbReference>
<dbReference type="GO" id="GO:0015074">
    <property type="term" value="P:DNA integration"/>
    <property type="evidence" value="ECO:0007669"/>
    <property type="project" value="InterPro"/>
</dbReference>
<dbReference type="CDD" id="cd00397">
    <property type="entry name" value="DNA_BRE_C"/>
    <property type="match status" value="1"/>
</dbReference>
<dbReference type="Proteomes" id="UP000435877">
    <property type="component" value="Unassembled WGS sequence"/>
</dbReference>
<evidence type="ECO:0000313" key="7">
    <source>
        <dbReference type="Proteomes" id="UP000439591"/>
    </source>
</evidence>
<dbReference type="EMBL" id="CACSIM010000003">
    <property type="protein sequence ID" value="CAA0106557.1"/>
    <property type="molecule type" value="Genomic_DNA"/>
</dbReference>
<proteinExistence type="predicted"/>
<evidence type="ECO:0000313" key="6">
    <source>
        <dbReference type="Proteomes" id="UP000435877"/>
    </source>
</evidence>
<evidence type="ECO:0000313" key="5">
    <source>
        <dbReference type="EMBL" id="CAA0106723.1"/>
    </source>
</evidence>
<dbReference type="Pfam" id="PF00589">
    <property type="entry name" value="Phage_integrase"/>
    <property type="match status" value="1"/>
</dbReference>
<dbReference type="RefSeq" id="WP_159269683.1">
    <property type="nucleotide sequence ID" value="NZ_CACSIK010000002.1"/>
</dbReference>
<evidence type="ECO:0000313" key="4">
    <source>
        <dbReference type="EMBL" id="CAA0106557.1"/>
    </source>
</evidence>
<name>A0A5S9PQD1_9GAMM</name>
<sequence>MSKISGREIRSDNRQKRKAGINQKADELILSTLKSLLSCPVNELRYKDELGELFVLIDQKFSLMAHRSQARNHVIRHVEAGNRDGRWSLPLPNPTIKLRRHVQSRTLIRHRYSAEAVKISSALLSAARNPVLFSNLNSEERLHLVLLSAIFFGGLNNSNAVRGLSRFLRAGGRSEKLLIDGQVQHFVCFTMTSDSIANAYVDGKPELWHRWYCDPVSMCMMSGFDKCAKERPVGPGVGNILRNINKLLKKLDVPAWSITSLDEMVMSGAAVSEQIDNVDMSVALVGVACGKTLTTSIPPEAWLVAMQAQYFVKDTYNIGCSTLKIGRERKRQEFISRKNISNELYLLSSVVKLTGKNLKKRTAAQALKGLMALDVNEWSVAGEALRDWYVHHLTERSNSLSTVSRYHSEIAKYWFDGSANNDYSDFDSNDWEDFYESILENFTKPLNRSYRAGRLQDLHDFGAKHFGFSPAIVDAAGSGNKPAKYVHASYISHELYLSVRKALQRTVNLNRDEKLNIELMVVLAYRLGLRISEICKLRLCDVDVSEECWIFVRENIYGDNKSSSSLRKIPARVLMSGSEWNMFKAYLEKRRLYSESSKELLFHPGLDKYSPWDKRFVSDVVGAILKDISGLSDLVFHSFRHTALSNLQLVIEREWEVAAGFMCIQPDQLKAIYAAIVGSDNENLRRYWALACFAGHNSPSITFQCYFHFSDLLIGLKLSKANHSLTKDQLVSFAGLSRNTITRKMKKFSEDINKISSDIAMPVSNVGSNLVNNEIQPTLNERAKYYSLSTAAISHDMVYKILEEYQNGVSEAVLSHKYGLGEEQLSRWIGNGRLLADIKTRKGKPRLISKERASTPRSNAAILPSRLTSKSEMEDAKYVIELLRKEFVSDKKSYLALIDFYLRHVNTSNSGINITKPRALLRFVRRLDTANIIPLSRWAVTINCPALAELTDGWDEVQRLPVKSISINPIAATLTTSYLRLTHPDEDQLISGPNNFRKFSARTLRYVFHMIAIMQFDESFF</sequence>
<evidence type="ECO:0000259" key="3">
    <source>
        <dbReference type="PROSITE" id="PS51898"/>
    </source>
</evidence>
<dbReference type="Gene3D" id="1.10.443.10">
    <property type="entry name" value="Intergrase catalytic core"/>
    <property type="match status" value="1"/>
</dbReference>
<keyword evidence="6" id="KW-1185">Reference proteome</keyword>
<evidence type="ECO:0000256" key="2">
    <source>
        <dbReference type="SAM" id="MobiDB-lite"/>
    </source>
</evidence>
<dbReference type="EMBL" id="CACSIK010000002">
    <property type="protein sequence ID" value="CAA0106723.1"/>
    <property type="molecule type" value="Genomic_DNA"/>
</dbReference>
<protein>
    <submittedName>
        <fullName evidence="5">Tyrosine recombinase XerC</fullName>
    </submittedName>
</protein>
<dbReference type="GO" id="GO:0006310">
    <property type="term" value="P:DNA recombination"/>
    <property type="evidence" value="ECO:0007669"/>
    <property type="project" value="UniProtKB-KW"/>
</dbReference>
<dbReference type="InterPro" id="IPR013762">
    <property type="entry name" value="Integrase-like_cat_sf"/>
</dbReference>
<dbReference type="InterPro" id="IPR002104">
    <property type="entry name" value="Integrase_catalytic"/>
</dbReference>
<keyword evidence="1" id="KW-0233">DNA recombination</keyword>
<feature type="region of interest" description="Disordered" evidence="2">
    <location>
        <begin position="1"/>
        <end position="21"/>
    </location>
</feature>
<dbReference type="SUPFAM" id="SSF56349">
    <property type="entry name" value="DNA breaking-rejoining enzymes"/>
    <property type="match status" value="1"/>
</dbReference>
<dbReference type="PROSITE" id="PS51898">
    <property type="entry name" value="TYR_RECOMBINASE"/>
    <property type="match status" value="1"/>
</dbReference>
<organism evidence="5 6">
    <name type="scientific">Zhongshania aliphaticivorans</name>
    <dbReference type="NCBI Taxonomy" id="1470434"/>
    <lineage>
        <taxon>Bacteria</taxon>
        <taxon>Pseudomonadati</taxon>
        <taxon>Pseudomonadota</taxon>
        <taxon>Gammaproteobacteria</taxon>
        <taxon>Cellvibrionales</taxon>
        <taxon>Spongiibacteraceae</taxon>
        <taxon>Zhongshania</taxon>
    </lineage>
</organism>
<feature type="compositionally biased region" description="Basic and acidic residues" evidence="2">
    <location>
        <begin position="1"/>
        <end position="14"/>
    </location>
</feature>
<dbReference type="OrthoDB" id="6091627at2"/>
<dbReference type="AlphaFoldDB" id="A0A5S9PQD1"/>